<accession>A0A183D570</accession>
<feature type="binding site" evidence="6">
    <location>
        <position position="107"/>
    </location>
    <ligand>
        <name>Zn(2+)</name>
        <dbReference type="ChEBI" id="CHEBI:29105"/>
        <label>1</label>
    </ligand>
</feature>
<dbReference type="WBParaSite" id="GPUH_0000386801-mRNA-1">
    <property type="protein sequence ID" value="GPUH_0000386801-mRNA-1"/>
    <property type="gene ID" value="GPUH_0000386801"/>
</dbReference>
<dbReference type="CDD" id="cd00077">
    <property type="entry name" value="HDc"/>
    <property type="match status" value="1"/>
</dbReference>
<evidence type="ECO:0000313" key="10">
    <source>
        <dbReference type="WBParaSite" id="GPUH_0000386801-mRNA-1"/>
    </source>
</evidence>
<dbReference type="GO" id="GO:0046872">
    <property type="term" value="F:metal ion binding"/>
    <property type="evidence" value="ECO:0007669"/>
    <property type="project" value="UniProtKB-KW"/>
</dbReference>
<evidence type="ECO:0000259" key="7">
    <source>
        <dbReference type="PROSITE" id="PS51845"/>
    </source>
</evidence>
<dbReference type="AlphaFoldDB" id="A0A183D570"/>
<sequence length="194" mass="22158">MLFPAGRNNLHSFLLKQRCHFQIAPEDLLRLTVGDIPATTSYDQDFDHFDFPPRSIGTGDTYVEAALSIFEDLGFIQRFRLQRHTLARFLLMVQKGYRDVPYHNWSHAFAVAHFAYLLLKTDTARGALNELESLALYVASLCHDIDHRGTTNAFQVQSVSFVLILSSRYGHISIFRIGFSSPKSVFFSSQVHKM</sequence>
<dbReference type="InterPro" id="IPR036971">
    <property type="entry name" value="PDEase_catalytic_dom_sf"/>
</dbReference>
<feature type="binding site" evidence="6">
    <location>
        <position position="144"/>
    </location>
    <ligand>
        <name>Zn(2+)</name>
        <dbReference type="ChEBI" id="CHEBI:29105"/>
        <label>2</label>
    </ligand>
</feature>
<dbReference type="SUPFAM" id="SSF109604">
    <property type="entry name" value="HD-domain/PDEase-like"/>
    <property type="match status" value="1"/>
</dbReference>
<dbReference type="PROSITE" id="PS00126">
    <property type="entry name" value="PDEASE_I_1"/>
    <property type="match status" value="1"/>
</dbReference>
<evidence type="ECO:0000256" key="6">
    <source>
        <dbReference type="PIRSR" id="PIRSR623088-3"/>
    </source>
</evidence>
<feature type="domain" description="PDEase" evidence="7">
    <location>
        <begin position="21"/>
        <end position="194"/>
    </location>
</feature>
<dbReference type="PANTHER" id="PTHR11347">
    <property type="entry name" value="CYCLIC NUCLEOTIDE PHOSPHODIESTERASE"/>
    <property type="match status" value="1"/>
</dbReference>
<keyword evidence="9" id="KW-1185">Reference proteome</keyword>
<reference evidence="10" key="1">
    <citation type="submission" date="2016-06" db="UniProtKB">
        <authorList>
            <consortium name="WormBaseParasite"/>
        </authorList>
    </citation>
    <scope>IDENTIFICATION</scope>
</reference>
<feature type="binding site" evidence="6">
    <location>
        <position position="143"/>
    </location>
    <ligand>
        <name>Zn(2+)</name>
        <dbReference type="ChEBI" id="CHEBI:29105"/>
        <label>1</label>
    </ligand>
</feature>
<evidence type="ECO:0000256" key="3">
    <source>
        <dbReference type="ARBA" id="ARBA00022723"/>
    </source>
</evidence>
<dbReference type="OrthoDB" id="295473at2759"/>
<dbReference type="InterPro" id="IPR003607">
    <property type="entry name" value="HD/PDEase_dom"/>
</dbReference>
<organism evidence="10">
    <name type="scientific">Gongylonema pulchrum</name>
    <dbReference type="NCBI Taxonomy" id="637853"/>
    <lineage>
        <taxon>Eukaryota</taxon>
        <taxon>Metazoa</taxon>
        <taxon>Ecdysozoa</taxon>
        <taxon>Nematoda</taxon>
        <taxon>Chromadorea</taxon>
        <taxon>Rhabditida</taxon>
        <taxon>Spirurina</taxon>
        <taxon>Spiruromorpha</taxon>
        <taxon>Spiruroidea</taxon>
        <taxon>Gongylonematidae</taxon>
        <taxon>Gongylonema</taxon>
    </lineage>
</organism>
<dbReference type="PROSITE" id="PS51845">
    <property type="entry name" value="PDEASE_I_2"/>
    <property type="match status" value="1"/>
</dbReference>
<dbReference type="GO" id="GO:0004114">
    <property type="term" value="F:3',5'-cyclic-nucleotide phosphodiesterase activity"/>
    <property type="evidence" value="ECO:0007669"/>
    <property type="project" value="InterPro"/>
</dbReference>
<evidence type="ECO:0000256" key="4">
    <source>
        <dbReference type="ARBA" id="ARBA00022801"/>
    </source>
</evidence>
<protein>
    <submittedName>
        <fullName evidence="10">3',5'-cyclic-nucleotide phosphodiesterase</fullName>
    </submittedName>
</protein>
<keyword evidence="4" id="KW-0378">Hydrolase</keyword>
<dbReference type="InterPro" id="IPR002073">
    <property type="entry name" value="PDEase_catalytic_dom"/>
</dbReference>
<dbReference type="PRINTS" id="PR00387">
    <property type="entry name" value="PDIESTERASE1"/>
</dbReference>
<dbReference type="EMBL" id="UYRT01006874">
    <property type="protein sequence ID" value="VDK41259.1"/>
    <property type="molecule type" value="Genomic_DNA"/>
</dbReference>
<evidence type="ECO:0000256" key="1">
    <source>
        <dbReference type="ARBA" id="ARBA00001968"/>
    </source>
</evidence>
<dbReference type="GO" id="GO:0007165">
    <property type="term" value="P:signal transduction"/>
    <property type="evidence" value="ECO:0007669"/>
    <property type="project" value="InterPro"/>
</dbReference>
<feature type="active site" description="Proton donor" evidence="5">
    <location>
        <position position="103"/>
    </location>
</feature>
<reference evidence="8 9" key="2">
    <citation type="submission" date="2018-11" db="EMBL/GenBank/DDBJ databases">
        <authorList>
            <consortium name="Pathogen Informatics"/>
        </authorList>
    </citation>
    <scope>NUCLEOTIDE SEQUENCE [LARGE SCALE GENOMIC DNA]</scope>
</reference>
<comment type="cofactor">
    <cofactor evidence="1">
        <name>a divalent metal cation</name>
        <dbReference type="ChEBI" id="CHEBI:60240"/>
    </cofactor>
</comment>
<dbReference type="InterPro" id="IPR023088">
    <property type="entry name" value="PDEase"/>
</dbReference>
<comment type="similarity">
    <text evidence="2">Belongs to the cyclic nucleotide phosphodiesterase family.</text>
</comment>
<dbReference type="Pfam" id="PF00233">
    <property type="entry name" value="PDEase_I"/>
    <property type="match status" value="1"/>
</dbReference>
<evidence type="ECO:0000256" key="2">
    <source>
        <dbReference type="ARBA" id="ARBA00007648"/>
    </source>
</evidence>
<evidence type="ECO:0000313" key="8">
    <source>
        <dbReference type="EMBL" id="VDK41259.1"/>
    </source>
</evidence>
<dbReference type="Proteomes" id="UP000271098">
    <property type="component" value="Unassembled WGS sequence"/>
</dbReference>
<evidence type="ECO:0000256" key="5">
    <source>
        <dbReference type="PIRSR" id="PIRSR623088-1"/>
    </source>
</evidence>
<proteinExistence type="inferred from homology"/>
<dbReference type="Gene3D" id="1.10.1300.10">
    <property type="entry name" value="3'5'-cyclic nucleotide phosphodiesterase, catalytic domain"/>
    <property type="match status" value="1"/>
</dbReference>
<gene>
    <name evidence="8" type="ORF">GPUH_LOCUS3859</name>
</gene>
<feature type="binding site" evidence="6">
    <location>
        <position position="144"/>
    </location>
    <ligand>
        <name>Zn(2+)</name>
        <dbReference type="ChEBI" id="CHEBI:29105"/>
        <label>1</label>
    </ligand>
</feature>
<name>A0A183D570_9BILA</name>
<keyword evidence="3 6" id="KW-0479">Metal-binding</keyword>
<evidence type="ECO:0000313" key="9">
    <source>
        <dbReference type="Proteomes" id="UP000271098"/>
    </source>
</evidence>
<dbReference type="InterPro" id="IPR023174">
    <property type="entry name" value="PDEase_CS"/>
</dbReference>